<sequence>MSFQSSDLSASQLEFIRENHLATLTTLRPDGSPHVVPVGFTFDADNNIVRVITFAKSMKARHAALGGRAVVSQVDRGRWITFEGIVRLRTEADIVAKAVEAYAGRYRQPKVREDRVVVEIAIDKVMGRA</sequence>
<evidence type="ECO:0000256" key="1">
    <source>
        <dbReference type="ARBA" id="ARBA00023002"/>
    </source>
</evidence>
<dbReference type="AlphaFoldDB" id="A0A6J6VB15"/>
<gene>
    <name evidence="3" type="ORF">UFOPK2880_00729</name>
    <name evidence="4" type="ORF">UFOPK3004_00825</name>
</gene>
<dbReference type="InterPro" id="IPR052019">
    <property type="entry name" value="F420H2_bilvrd_red/Heme_oxyg"/>
</dbReference>
<dbReference type="InterPro" id="IPR011576">
    <property type="entry name" value="Pyridox_Oxase_N"/>
</dbReference>
<dbReference type="SUPFAM" id="SSF50475">
    <property type="entry name" value="FMN-binding split barrel"/>
    <property type="match status" value="1"/>
</dbReference>
<dbReference type="GO" id="GO:0070967">
    <property type="term" value="F:coenzyme F420 binding"/>
    <property type="evidence" value="ECO:0007669"/>
    <property type="project" value="TreeGrafter"/>
</dbReference>
<dbReference type="Gene3D" id="2.30.110.10">
    <property type="entry name" value="Electron Transport, Fmn-binding Protein, Chain A"/>
    <property type="match status" value="1"/>
</dbReference>
<evidence type="ECO:0000313" key="3">
    <source>
        <dbReference type="EMBL" id="CAB4769491.1"/>
    </source>
</evidence>
<dbReference type="EMBL" id="CAEZZP010000034">
    <property type="protein sequence ID" value="CAB4769491.1"/>
    <property type="molecule type" value="Genomic_DNA"/>
</dbReference>
<evidence type="ECO:0000313" key="4">
    <source>
        <dbReference type="EMBL" id="CAB4803816.1"/>
    </source>
</evidence>
<feature type="domain" description="Pyridoxamine 5'-phosphate oxidase N-terminal" evidence="2">
    <location>
        <begin position="13"/>
        <end position="125"/>
    </location>
</feature>
<proteinExistence type="predicted"/>
<protein>
    <submittedName>
        <fullName evidence="3">Unannotated protein</fullName>
    </submittedName>
</protein>
<evidence type="ECO:0000259" key="2">
    <source>
        <dbReference type="Pfam" id="PF01243"/>
    </source>
</evidence>
<keyword evidence="1" id="KW-0560">Oxidoreductase</keyword>
<dbReference type="EMBL" id="CAFAAL010000060">
    <property type="protein sequence ID" value="CAB4803816.1"/>
    <property type="molecule type" value="Genomic_DNA"/>
</dbReference>
<dbReference type="PANTHER" id="PTHR35176:SF1">
    <property type="entry name" value="F420H(2)-DEPENDENT BILIVERDIN REDUCTASE"/>
    <property type="match status" value="1"/>
</dbReference>
<dbReference type="InterPro" id="IPR019920">
    <property type="entry name" value="F420-binding_dom_put"/>
</dbReference>
<dbReference type="NCBIfam" id="TIGR03618">
    <property type="entry name" value="Rv1155_F420"/>
    <property type="match status" value="1"/>
</dbReference>
<organism evidence="3">
    <name type="scientific">freshwater metagenome</name>
    <dbReference type="NCBI Taxonomy" id="449393"/>
    <lineage>
        <taxon>unclassified sequences</taxon>
        <taxon>metagenomes</taxon>
        <taxon>ecological metagenomes</taxon>
    </lineage>
</organism>
<dbReference type="PANTHER" id="PTHR35176">
    <property type="entry name" value="HEME OXYGENASE HI_0854-RELATED"/>
    <property type="match status" value="1"/>
</dbReference>
<accession>A0A6J6VB15</accession>
<dbReference type="GO" id="GO:0016627">
    <property type="term" value="F:oxidoreductase activity, acting on the CH-CH group of donors"/>
    <property type="evidence" value="ECO:0007669"/>
    <property type="project" value="TreeGrafter"/>
</dbReference>
<dbReference type="GO" id="GO:0005829">
    <property type="term" value="C:cytosol"/>
    <property type="evidence" value="ECO:0007669"/>
    <property type="project" value="TreeGrafter"/>
</dbReference>
<name>A0A6J6VB15_9ZZZZ</name>
<reference evidence="3" key="1">
    <citation type="submission" date="2020-05" db="EMBL/GenBank/DDBJ databases">
        <authorList>
            <person name="Chiriac C."/>
            <person name="Salcher M."/>
            <person name="Ghai R."/>
            <person name="Kavagutti S V."/>
        </authorList>
    </citation>
    <scope>NUCLEOTIDE SEQUENCE</scope>
</reference>
<dbReference type="InterPro" id="IPR012349">
    <property type="entry name" value="Split_barrel_FMN-bd"/>
</dbReference>
<dbReference type="Pfam" id="PF01243">
    <property type="entry name" value="PNPOx_N"/>
    <property type="match status" value="1"/>
</dbReference>